<accession>A0ABW7GWU4</accession>
<feature type="transmembrane region" description="Helical" evidence="1">
    <location>
        <begin position="260"/>
        <end position="281"/>
    </location>
</feature>
<feature type="transmembrane region" description="Helical" evidence="1">
    <location>
        <begin position="148"/>
        <end position="171"/>
    </location>
</feature>
<dbReference type="RefSeq" id="WP_394383110.1">
    <property type="nucleotide sequence ID" value="NZ_JBIGIB010000002.1"/>
</dbReference>
<organism evidence="2 3">
    <name type="scientific">Pelomonas baiyunensis</name>
    <dbReference type="NCBI Taxonomy" id="3299026"/>
    <lineage>
        <taxon>Bacteria</taxon>
        <taxon>Pseudomonadati</taxon>
        <taxon>Pseudomonadota</taxon>
        <taxon>Betaproteobacteria</taxon>
        <taxon>Burkholderiales</taxon>
        <taxon>Sphaerotilaceae</taxon>
        <taxon>Roseateles</taxon>
    </lineage>
</organism>
<feature type="transmembrane region" description="Helical" evidence="1">
    <location>
        <begin position="408"/>
        <end position="427"/>
    </location>
</feature>
<evidence type="ECO:0000313" key="3">
    <source>
        <dbReference type="Proteomes" id="UP001606303"/>
    </source>
</evidence>
<keyword evidence="1" id="KW-1133">Transmembrane helix</keyword>
<sequence length="518" mass="54291">MSAAGMWALVLHEWRLRSRRGSSLVALLAVVALTWAMVLDPASGAALMVVHRQRMAYDSQALAFATTLMGALLFGLAGFYLTRGRTEEDLRCGTAAVLAATPARPLQLLGARWLGGVAYLLGLGTLAMLTVWVLQLLRGEGPLQPTPYLQMLLLGLLPGLMWCASLAVLADAWAPLIAKRGDVLYWLLWLGQMAFMPVFLSQGRLALSGWQVFDFQGSSVLVVGLSELLDVAHVTVGGGPFDAALPVLRMPAGLWTRELVALRLGSMLLAMLPLGLAAAVFHRYAPDRVRPRASARAGVLQRALNVIRQPLRRGAGRMWLGAVRLPRPWGPALAELTLVWHAQPLLAAAAVAGALAGATVPALALPGVMAATLAAWGLALADIASREWQSGTTGLLAAAPGGASARGLRLVGVAVAWGWVLLLPAAWRNDAAWGVGGFACAAGVACAGALAVLLGRLTRGSRAFLAAFLFALYLNLQRTGVPALDLFGLLGQATLGSAAAYGAAAVLVVALVHRLNRA</sequence>
<keyword evidence="1" id="KW-0812">Transmembrane</keyword>
<keyword evidence="1" id="KW-0472">Membrane</keyword>
<feature type="transmembrane region" description="Helical" evidence="1">
    <location>
        <begin position="489"/>
        <end position="512"/>
    </location>
</feature>
<evidence type="ECO:0000313" key="2">
    <source>
        <dbReference type="EMBL" id="MFG6466447.1"/>
    </source>
</evidence>
<feature type="transmembrane region" description="Helical" evidence="1">
    <location>
        <begin position="362"/>
        <end position="381"/>
    </location>
</feature>
<name>A0ABW7GWU4_9BURK</name>
<comment type="caution">
    <text evidence="2">The sequence shown here is derived from an EMBL/GenBank/DDBJ whole genome shotgun (WGS) entry which is preliminary data.</text>
</comment>
<evidence type="ECO:0000256" key="1">
    <source>
        <dbReference type="SAM" id="Phobius"/>
    </source>
</evidence>
<keyword evidence="3" id="KW-1185">Reference proteome</keyword>
<feature type="transmembrane region" description="Helical" evidence="1">
    <location>
        <begin position="113"/>
        <end position="136"/>
    </location>
</feature>
<feature type="transmembrane region" description="Helical" evidence="1">
    <location>
        <begin position="461"/>
        <end position="477"/>
    </location>
</feature>
<gene>
    <name evidence="2" type="ORF">ACG01O_07515</name>
</gene>
<dbReference type="Proteomes" id="UP001606303">
    <property type="component" value="Unassembled WGS sequence"/>
</dbReference>
<feature type="transmembrane region" description="Helical" evidence="1">
    <location>
        <begin position="333"/>
        <end position="356"/>
    </location>
</feature>
<feature type="transmembrane region" description="Helical" evidence="1">
    <location>
        <begin position="433"/>
        <end position="454"/>
    </location>
</feature>
<feature type="transmembrane region" description="Helical" evidence="1">
    <location>
        <begin position="183"/>
        <end position="200"/>
    </location>
</feature>
<dbReference type="EMBL" id="JBIGIB010000002">
    <property type="protein sequence ID" value="MFG6466447.1"/>
    <property type="molecule type" value="Genomic_DNA"/>
</dbReference>
<protein>
    <recommendedName>
        <fullName evidence="4">ABC-2 type transport system permease protein</fullName>
    </recommendedName>
</protein>
<feature type="transmembrane region" description="Helical" evidence="1">
    <location>
        <begin position="60"/>
        <end position="81"/>
    </location>
</feature>
<proteinExistence type="predicted"/>
<evidence type="ECO:0008006" key="4">
    <source>
        <dbReference type="Google" id="ProtNLM"/>
    </source>
</evidence>
<reference evidence="2 3" key="1">
    <citation type="submission" date="2024-08" db="EMBL/GenBank/DDBJ databases">
        <authorList>
            <person name="Lu H."/>
        </authorList>
    </citation>
    <scope>NUCLEOTIDE SEQUENCE [LARGE SCALE GENOMIC DNA]</scope>
    <source>
        <strain evidence="2 3">BYS87W</strain>
    </source>
</reference>